<protein>
    <submittedName>
        <fullName evidence="1">Unannotated protein</fullName>
    </submittedName>
</protein>
<dbReference type="NCBIfam" id="TIGR03562">
    <property type="entry name" value="osmo_induc_OsmC"/>
    <property type="match status" value="1"/>
</dbReference>
<organism evidence="1">
    <name type="scientific">freshwater metagenome</name>
    <dbReference type="NCBI Taxonomy" id="449393"/>
    <lineage>
        <taxon>unclassified sequences</taxon>
        <taxon>metagenomes</taxon>
        <taxon>ecological metagenomes</taxon>
    </lineage>
</organism>
<dbReference type="AlphaFoldDB" id="A0A6J7HZ60"/>
<dbReference type="EMBL" id="CAFBMQ010000264">
    <property type="protein sequence ID" value="CAB4923764.1"/>
    <property type="molecule type" value="Genomic_DNA"/>
</dbReference>
<name>A0A6J7HZ60_9ZZZZ</name>
<dbReference type="SUPFAM" id="SSF82784">
    <property type="entry name" value="OsmC-like"/>
    <property type="match status" value="1"/>
</dbReference>
<evidence type="ECO:0000313" key="1">
    <source>
        <dbReference type="EMBL" id="CAB4923764.1"/>
    </source>
</evidence>
<dbReference type="InterPro" id="IPR052707">
    <property type="entry name" value="OsmC_Ohr_Peroxiredoxin"/>
</dbReference>
<sequence length="144" mass="15149">MVTIRRTSTAHWEGDLETGSGHIGVGRTDLDLPFSLKTRMGGEPSTNPEELLASALSGCYSMSLANELAGNGTPATRITSTSTVHLVQGPDGFGIPTVDLEVAAQVDGVDDDAFQRIATTAHEGCPVSRLFRADVRLTARLVAP</sequence>
<gene>
    <name evidence="1" type="ORF">UFOPK3609_01546</name>
</gene>
<dbReference type="Pfam" id="PF02566">
    <property type="entry name" value="OsmC"/>
    <property type="match status" value="1"/>
</dbReference>
<dbReference type="PANTHER" id="PTHR42830:SF1">
    <property type="entry name" value="OSMOTICALLY INDUCIBLE FAMILY PROTEIN"/>
    <property type="match status" value="1"/>
</dbReference>
<dbReference type="InterPro" id="IPR003718">
    <property type="entry name" value="OsmC/Ohr_fam"/>
</dbReference>
<dbReference type="GO" id="GO:0004601">
    <property type="term" value="F:peroxidase activity"/>
    <property type="evidence" value="ECO:0007669"/>
    <property type="project" value="InterPro"/>
</dbReference>
<dbReference type="InterPro" id="IPR036102">
    <property type="entry name" value="OsmC/Ohrsf"/>
</dbReference>
<accession>A0A6J7HZ60</accession>
<dbReference type="Gene3D" id="3.30.300.20">
    <property type="match status" value="1"/>
</dbReference>
<proteinExistence type="predicted"/>
<dbReference type="GO" id="GO:0006979">
    <property type="term" value="P:response to oxidative stress"/>
    <property type="evidence" value="ECO:0007669"/>
    <property type="project" value="InterPro"/>
</dbReference>
<dbReference type="InterPro" id="IPR015946">
    <property type="entry name" value="KH_dom-like_a/b"/>
</dbReference>
<reference evidence="1" key="1">
    <citation type="submission" date="2020-05" db="EMBL/GenBank/DDBJ databases">
        <authorList>
            <person name="Chiriac C."/>
            <person name="Salcher M."/>
            <person name="Ghai R."/>
            <person name="Kavagutti S V."/>
        </authorList>
    </citation>
    <scope>NUCLEOTIDE SEQUENCE</scope>
</reference>
<dbReference type="InterPro" id="IPR019904">
    <property type="entry name" value="Peroxiredoxin_OsmC"/>
</dbReference>
<dbReference type="PANTHER" id="PTHR42830">
    <property type="entry name" value="OSMOTICALLY INDUCIBLE FAMILY PROTEIN"/>
    <property type="match status" value="1"/>
</dbReference>